<keyword evidence="1" id="KW-0812">Transmembrane</keyword>
<dbReference type="Proteomes" id="UP001165740">
    <property type="component" value="Chromosome 18"/>
</dbReference>
<dbReference type="GeneID" id="129924056"/>
<keyword evidence="1" id="KW-0472">Membrane</keyword>
<gene>
    <name evidence="3" type="primary">LOC129924056</name>
</gene>
<accession>A0A9W2ZFN3</accession>
<dbReference type="AlphaFoldDB" id="A0A9W2ZFN3"/>
<reference evidence="3" key="1">
    <citation type="submission" date="2025-08" db="UniProtKB">
        <authorList>
            <consortium name="RefSeq"/>
        </authorList>
    </citation>
    <scope>IDENTIFICATION</scope>
</reference>
<feature type="transmembrane region" description="Helical" evidence="1">
    <location>
        <begin position="166"/>
        <end position="185"/>
    </location>
</feature>
<keyword evidence="1" id="KW-1133">Transmembrane helix</keyword>
<evidence type="ECO:0000313" key="2">
    <source>
        <dbReference type="Proteomes" id="UP001165740"/>
    </source>
</evidence>
<keyword evidence="2" id="KW-1185">Reference proteome</keyword>
<sequence length="186" mass="21496">MICVQSSSLKKKSGPKSLFTVHIELYQQRVTNRSFLNTKRNVIKDLNHCLSAKIEVMVTKKNYCLWSGGCRCVWGYSHCDRSSDSAINRIHFWWHYFWIRRCINNVRGLHQGSRHGGPLRPAVGWRPRDSGYHGHCGHLCRGKLCRDTDETLAEEIKVISTLYNNIQTLVFCLCVVWSGLVFWAVP</sequence>
<proteinExistence type="predicted"/>
<evidence type="ECO:0000313" key="3">
    <source>
        <dbReference type="RefSeq" id="XP_055873721.1"/>
    </source>
</evidence>
<name>A0A9W2ZFN3_BIOGL</name>
<organism evidence="2 3">
    <name type="scientific">Biomphalaria glabrata</name>
    <name type="common">Bloodfluke planorb</name>
    <name type="synonym">Freshwater snail</name>
    <dbReference type="NCBI Taxonomy" id="6526"/>
    <lineage>
        <taxon>Eukaryota</taxon>
        <taxon>Metazoa</taxon>
        <taxon>Spiralia</taxon>
        <taxon>Lophotrochozoa</taxon>
        <taxon>Mollusca</taxon>
        <taxon>Gastropoda</taxon>
        <taxon>Heterobranchia</taxon>
        <taxon>Euthyneura</taxon>
        <taxon>Panpulmonata</taxon>
        <taxon>Hygrophila</taxon>
        <taxon>Lymnaeoidea</taxon>
        <taxon>Planorbidae</taxon>
        <taxon>Biomphalaria</taxon>
    </lineage>
</organism>
<protein>
    <submittedName>
        <fullName evidence="3">Uncharacterized protein LOC129924056</fullName>
    </submittedName>
</protein>
<evidence type="ECO:0000256" key="1">
    <source>
        <dbReference type="SAM" id="Phobius"/>
    </source>
</evidence>
<dbReference type="RefSeq" id="XP_055873721.1">
    <property type="nucleotide sequence ID" value="XM_056017746.1"/>
</dbReference>